<dbReference type="PANTHER" id="PTHR33755">
    <property type="entry name" value="TOXIN PARE1-RELATED"/>
    <property type="match status" value="1"/>
</dbReference>
<dbReference type="Pfam" id="PF05016">
    <property type="entry name" value="ParE_toxin"/>
    <property type="match status" value="1"/>
</dbReference>
<protein>
    <submittedName>
        <fullName evidence="3">Plasmid stabilization system protein ParE</fullName>
    </submittedName>
</protein>
<sequence>MVIKWTTSAERDLVRVYEFLAITNSNAAIQVIQQLIQGVEEIQSFPQLGVKLSDFEDRDVRRVIIGKYEIRYELTDKAIYILRLWHFREER</sequence>
<keyword evidence="2" id="KW-1277">Toxin-antitoxin system</keyword>
<comment type="caution">
    <text evidence="3">The sequence shown here is derived from an EMBL/GenBank/DDBJ whole genome shotgun (WGS) entry which is preliminary data.</text>
</comment>
<evidence type="ECO:0000256" key="1">
    <source>
        <dbReference type="ARBA" id="ARBA00006226"/>
    </source>
</evidence>
<dbReference type="PANTHER" id="PTHR33755:SF7">
    <property type="entry name" value="TOXIN MODULE OF TOXIN-ANTITOXIN SYSTEM RELE_STBE FAMILY"/>
    <property type="match status" value="1"/>
</dbReference>
<dbReference type="Proteomes" id="UP000244128">
    <property type="component" value="Unassembled WGS sequence"/>
</dbReference>
<dbReference type="EMBL" id="QAOI01000018">
    <property type="protein sequence ID" value="PTQ76397.1"/>
    <property type="molecule type" value="Genomic_DNA"/>
</dbReference>
<proteinExistence type="inferred from homology"/>
<accession>A0A2T5HXU5</accession>
<dbReference type="Gene3D" id="3.30.2310.20">
    <property type="entry name" value="RelE-like"/>
    <property type="match status" value="1"/>
</dbReference>
<comment type="similarity">
    <text evidence="1">Belongs to the RelE toxin family.</text>
</comment>
<dbReference type="AlphaFoldDB" id="A0A2T5HXU5"/>
<evidence type="ECO:0000313" key="3">
    <source>
        <dbReference type="EMBL" id="PTQ76397.1"/>
    </source>
</evidence>
<evidence type="ECO:0000313" key="4">
    <source>
        <dbReference type="Proteomes" id="UP000244128"/>
    </source>
</evidence>
<gene>
    <name evidence="3" type="ORF">C8R26_11853</name>
</gene>
<dbReference type="RefSeq" id="WP_107803789.1">
    <property type="nucleotide sequence ID" value="NZ_QAOI01000018.1"/>
</dbReference>
<name>A0A2T5HXU5_9PROT</name>
<organism evidence="3 4">
    <name type="scientific">Nitrosomonas oligotropha</name>
    <dbReference type="NCBI Taxonomy" id="42354"/>
    <lineage>
        <taxon>Bacteria</taxon>
        <taxon>Pseudomonadati</taxon>
        <taxon>Pseudomonadota</taxon>
        <taxon>Betaproteobacteria</taxon>
        <taxon>Nitrosomonadales</taxon>
        <taxon>Nitrosomonadaceae</taxon>
        <taxon>Nitrosomonas</taxon>
    </lineage>
</organism>
<reference evidence="3 4" key="1">
    <citation type="submission" date="2018-04" db="EMBL/GenBank/DDBJ databases">
        <title>Active sludge and wastewater microbial communities from Klosterneuburg, Austria.</title>
        <authorList>
            <person name="Wagner M."/>
        </authorList>
    </citation>
    <scope>NUCLEOTIDE SEQUENCE [LARGE SCALE GENOMIC DNA]</scope>
    <source>
        <strain evidence="3 4">Nm49</strain>
    </source>
</reference>
<dbReference type="InterPro" id="IPR007712">
    <property type="entry name" value="RelE/ParE_toxin"/>
</dbReference>
<dbReference type="InterPro" id="IPR035093">
    <property type="entry name" value="RelE/ParE_toxin_dom_sf"/>
</dbReference>
<evidence type="ECO:0000256" key="2">
    <source>
        <dbReference type="ARBA" id="ARBA00022649"/>
    </source>
</evidence>
<dbReference type="InterPro" id="IPR051803">
    <property type="entry name" value="TA_system_RelE-like_toxin"/>
</dbReference>